<dbReference type="GO" id="GO:0032228">
    <property type="term" value="P:regulation of synaptic transmission, GABAergic"/>
    <property type="evidence" value="ECO:0007669"/>
    <property type="project" value="TreeGrafter"/>
</dbReference>
<dbReference type="InterPro" id="IPR035892">
    <property type="entry name" value="C2_domain_sf"/>
</dbReference>
<keyword evidence="8" id="KW-1185">Reference proteome</keyword>
<dbReference type="PROSITE" id="PS50007">
    <property type="entry name" value="PIPLC_X_DOMAIN"/>
    <property type="match status" value="1"/>
</dbReference>
<dbReference type="SMART" id="SM00148">
    <property type="entry name" value="PLCXc"/>
    <property type="match status" value="1"/>
</dbReference>
<dbReference type="SUPFAM" id="SSF47473">
    <property type="entry name" value="EF-hand"/>
    <property type="match status" value="1"/>
</dbReference>
<dbReference type="SUPFAM" id="SSF49562">
    <property type="entry name" value="C2 domain (Calcium/lipid-binding domain, CaLB)"/>
    <property type="match status" value="1"/>
</dbReference>
<keyword evidence="4" id="KW-0443">Lipid metabolism</keyword>
<dbReference type="OrthoDB" id="269822at2759"/>
<sequence length="508" mass="57474">MVRYANKDYLSCQDLRLFLETEQGMVGVTTEFCENVVEQYELSPEAKENNFMTIDGFTAFLLSKDCSIFDPSHSSVWMDMKQPFSKYFIASSHKPYLTDDQQGPAHLEALSTALKKNCRMIELDLWDPNETKGESEPMVQNGLLAISKIPLSDALKTIRQSAFERSRYPLILRLSVHCSCEWQKVAAKLIVTHLGTKLYLPSADPTDWSNERVTASPWDFQQRILIMGKRLCCPSSDSGEISEDDDGIASSSRRRTRRIRLCRELSDLIPQFLQLKTVNDLMATAPNSQTMNPRHHIAYISETTALRLTHTYAPEFAQTSRDYVVCVSPNPSRTDSSNVNPQEFWNYGVQMVEVNYQTPGLMMDLQDGRFSENGGCGYVLKPSVMNEDFFIAGDKLPTTPQILHLRILSGQQLPRPRGSNAKGDSSDPFVVIEIFGIAADCAEERTKTVRNDSHNPSFDESFQFQVTVPELALIRFLVLDDDYIGDDFIGQYTIPFECMQPGCGNHLR</sequence>
<dbReference type="PROSITE" id="PS50004">
    <property type="entry name" value="C2"/>
    <property type="match status" value="1"/>
</dbReference>
<evidence type="ECO:0000256" key="4">
    <source>
        <dbReference type="RuleBase" id="RU361133"/>
    </source>
</evidence>
<dbReference type="SUPFAM" id="SSF51695">
    <property type="entry name" value="PLC-like phosphodiesterases"/>
    <property type="match status" value="1"/>
</dbReference>
<dbReference type="Pfam" id="PF00387">
    <property type="entry name" value="PI-PLC-Y"/>
    <property type="match status" value="1"/>
</dbReference>
<dbReference type="Gene3D" id="1.10.238.10">
    <property type="entry name" value="EF-hand"/>
    <property type="match status" value="1"/>
</dbReference>
<dbReference type="Pfam" id="PF00168">
    <property type="entry name" value="C2"/>
    <property type="match status" value="1"/>
</dbReference>
<dbReference type="GO" id="GO:0048015">
    <property type="term" value="P:phosphatidylinositol-mediated signaling"/>
    <property type="evidence" value="ECO:0007669"/>
    <property type="project" value="TreeGrafter"/>
</dbReference>
<dbReference type="InterPro" id="IPR001711">
    <property type="entry name" value="PLipase_C_Pinositol-sp_Y"/>
</dbReference>
<name>A0A0B1T0S1_OESDE</name>
<dbReference type="Gene3D" id="3.20.20.190">
    <property type="entry name" value="Phosphatidylinositol (PI) phosphodiesterase"/>
    <property type="match status" value="1"/>
</dbReference>
<dbReference type="InterPro" id="IPR001192">
    <property type="entry name" value="PI-PLC_fam"/>
</dbReference>
<dbReference type="FunFam" id="1.10.238.10:FF:000005">
    <property type="entry name" value="Phosphoinositide phospholipase C"/>
    <property type="match status" value="1"/>
</dbReference>
<dbReference type="SMART" id="SM00239">
    <property type="entry name" value="C2"/>
    <property type="match status" value="1"/>
</dbReference>
<dbReference type="InterPro" id="IPR017946">
    <property type="entry name" value="PLC-like_Pdiesterase_TIM-brl"/>
</dbReference>
<dbReference type="CDD" id="cd00275">
    <property type="entry name" value="C2_PLC_like"/>
    <property type="match status" value="1"/>
</dbReference>
<dbReference type="FunFam" id="3.20.20.190:FF:000046">
    <property type="entry name" value="Phosphoinositide phospholipase C"/>
    <property type="match status" value="1"/>
</dbReference>
<evidence type="ECO:0000313" key="7">
    <source>
        <dbReference type="EMBL" id="KHJ89756.1"/>
    </source>
</evidence>
<proteinExistence type="predicted"/>
<dbReference type="GO" id="GO:0016042">
    <property type="term" value="P:lipid catabolic process"/>
    <property type="evidence" value="ECO:0007669"/>
    <property type="project" value="UniProtKB-KW"/>
</dbReference>
<dbReference type="Pfam" id="PF09279">
    <property type="entry name" value="EF-hand_like"/>
    <property type="match status" value="1"/>
</dbReference>
<evidence type="ECO:0000256" key="2">
    <source>
        <dbReference type="ARBA" id="ARBA00022490"/>
    </source>
</evidence>
<dbReference type="Pfam" id="PF00388">
    <property type="entry name" value="PI-PLC-X"/>
    <property type="match status" value="1"/>
</dbReference>
<dbReference type="InterPro" id="IPR000909">
    <property type="entry name" value="PLipase_C_PInositol-sp_X_dom"/>
</dbReference>
<evidence type="ECO:0000256" key="3">
    <source>
        <dbReference type="ARBA" id="ARBA00023224"/>
    </source>
</evidence>
<evidence type="ECO:0000259" key="5">
    <source>
        <dbReference type="PROSITE" id="PS50004"/>
    </source>
</evidence>
<dbReference type="Gene3D" id="2.60.40.150">
    <property type="entry name" value="C2 domain"/>
    <property type="match status" value="1"/>
</dbReference>
<accession>A0A0B1T0S1</accession>
<keyword evidence="2" id="KW-0963">Cytoplasm</keyword>
<organism evidence="7 8">
    <name type="scientific">Oesophagostomum dentatum</name>
    <name type="common">Nodular worm</name>
    <dbReference type="NCBI Taxonomy" id="61180"/>
    <lineage>
        <taxon>Eukaryota</taxon>
        <taxon>Metazoa</taxon>
        <taxon>Ecdysozoa</taxon>
        <taxon>Nematoda</taxon>
        <taxon>Chromadorea</taxon>
        <taxon>Rhabditida</taxon>
        <taxon>Rhabditina</taxon>
        <taxon>Rhabditomorpha</taxon>
        <taxon>Strongyloidea</taxon>
        <taxon>Strongylidae</taxon>
        <taxon>Oesophagostomum</taxon>
    </lineage>
</organism>
<evidence type="ECO:0000259" key="6">
    <source>
        <dbReference type="PROSITE" id="PS50008"/>
    </source>
</evidence>
<keyword evidence="4" id="KW-0442">Lipid degradation</keyword>
<feature type="domain" description="PI-PLC Y-box" evidence="6">
    <location>
        <begin position="265"/>
        <end position="385"/>
    </location>
</feature>
<dbReference type="EMBL" id="KN553805">
    <property type="protein sequence ID" value="KHJ89756.1"/>
    <property type="molecule type" value="Genomic_DNA"/>
</dbReference>
<dbReference type="InterPro" id="IPR000008">
    <property type="entry name" value="C2_dom"/>
</dbReference>
<dbReference type="InterPro" id="IPR011992">
    <property type="entry name" value="EF-hand-dom_pair"/>
</dbReference>
<dbReference type="CDD" id="cd08558">
    <property type="entry name" value="PI-PLCc_eukaryota"/>
    <property type="match status" value="1"/>
</dbReference>
<dbReference type="PRINTS" id="PR00390">
    <property type="entry name" value="PHPHLIPASEC"/>
</dbReference>
<dbReference type="GO" id="GO:0051209">
    <property type="term" value="P:release of sequestered calcium ion into cytosol"/>
    <property type="evidence" value="ECO:0007669"/>
    <property type="project" value="TreeGrafter"/>
</dbReference>
<dbReference type="AlphaFoldDB" id="A0A0B1T0S1"/>
<dbReference type="GO" id="GO:0004435">
    <property type="term" value="F:phosphatidylinositol-4,5-bisphosphate phospholipase C activity"/>
    <property type="evidence" value="ECO:0007669"/>
    <property type="project" value="UniProtKB-EC"/>
</dbReference>
<dbReference type="Proteomes" id="UP000053660">
    <property type="component" value="Unassembled WGS sequence"/>
</dbReference>
<dbReference type="PROSITE" id="PS50008">
    <property type="entry name" value="PIPLC_Y_DOMAIN"/>
    <property type="match status" value="1"/>
</dbReference>
<dbReference type="GO" id="GO:0007214">
    <property type="term" value="P:gamma-aminobutyric acid signaling pathway"/>
    <property type="evidence" value="ECO:0007669"/>
    <property type="project" value="TreeGrafter"/>
</dbReference>
<keyword evidence="3" id="KW-0807">Transducer</keyword>
<dbReference type="InterPro" id="IPR015359">
    <property type="entry name" value="PLC_EF-hand-like"/>
</dbReference>
<keyword evidence="4" id="KW-0378">Hydrolase</keyword>
<dbReference type="GO" id="GO:0046488">
    <property type="term" value="P:phosphatidylinositol metabolic process"/>
    <property type="evidence" value="ECO:0007669"/>
    <property type="project" value="TreeGrafter"/>
</dbReference>
<dbReference type="EC" id="3.1.4.11" evidence="4"/>
<evidence type="ECO:0000313" key="8">
    <source>
        <dbReference type="Proteomes" id="UP000053660"/>
    </source>
</evidence>
<feature type="domain" description="C2" evidence="5">
    <location>
        <begin position="384"/>
        <end position="508"/>
    </location>
</feature>
<reference evidence="7 8" key="1">
    <citation type="submission" date="2014-03" db="EMBL/GenBank/DDBJ databases">
        <title>Draft genome of the hookworm Oesophagostomum dentatum.</title>
        <authorList>
            <person name="Mitreva M."/>
        </authorList>
    </citation>
    <scope>NUCLEOTIDE SEQUENCE [LARGE SCALE GENOMIC DNA]</scope>
    <source>
        <strain evidence="7 8">OD-Hann</strain>
    </source>
</reference>
<dbReference type="PANTHER" id="PTHR10336">
    <property type="entry name" value="PHOSPHOINOSITIDE-SPECIFIC PHOSPHOLIPASE C FAMILY PROTEIN"/>
    <property type="match status" value="1"/>
</dbReference>
<comment type="catalytic activity">
    <reaction evidence="4">
        <text>a 1,2-diacyl-sn-glycero-3-phospho-(1D-myo-inositol-4,5-bisphosphate) + H2O = 1D-myo-inositol 1,4,5-trisphosphate + a 1,2-diacyl-sn-glycerol + H(+)</text>
        <dbReference type="Rhea" id="RHEA:33179"/>
        <dbReference type="ChEBI" id="CHEBI:15377"/>
        <dbReference type="ChEBI" id="CHEBI:15378"/>
        <dbReference type="ChEBI" id="CHEBI:17815"/>
        <dbReference type="ChEBI" id="CHEBI:58456"/>
        <dbReference type="ChEBI" id="CHEBI:203600"/>
        <dbReference type="EC" id="3.1.4.11"/>
    </reaction>
</comment>
<gene>
    <name evidence="7" type="ORF">OESDEN_10411</name>
</gene>
<evidence type="ECO:0000256" key="1">
    <source>
        <dbReference type="ARBA" id="ARBA00004496"/>
    </source>
</evidence>
<dbReference type="SMART" id="SM00149">
    <property type="entry name" value="PLCYc"/>
    <property type="match status" value="1"/>
</dbReference>
<dbReference type="GO" id="GO:0005737">
    <property type="term" value="C:cytoplasm"/>
    <property type="evidence" value="ECO:0007669"/>
    <property type="project" value="UniProtKB-SubCell"/>
</dbReference>
<protein>
    <recommendedName>
        <fullName evidence="4">Phosphoinositide phospholipase C</fullName>
        <ecNumber evidence="4">3.1.4.11</ecNumber>
    </recommendedName>
</protein>
<comment type="subcellular location">
    <subcellularLocation>
        <location evidence="1">Cytoplasm</location>
    </subcellularLocation>
</comment>
<dbReference type="PANTHER" id="PTHR10336:SF196">
    <property type="entry name" value="PHOSPHOINOSITIDE PHOSPHOLIPASE C"/>
    <property type="match status" value="1"/>
</dbReference>